<evidence type="ECO:0000256" key="4">
    <source>
        <dbReference type="ARBA" id="ARBA00022448"/>
    </source>
</evidence>
<dbReference type="OrthoDB" id="287041at2759"/>
<evidence type="ECO:0000313" key="17">
    <source>
        <dbReference type="EMBL" id="RKF65251.1"/>
    </source>
</evidence>
<comment type="subcellular location">
    <subcellularLocation>
        <location evidence="1 14">Mitochondrion inner membrane</location>
        <topology evidence="1 14">Single-pass membrane protein</topology>
    </subcellularLocation>
</comment>
<evidence type="ECO:0000256" key="10">
    <source>
        <dbReference type="ARBA" id="ARBA00023010"/>
    </source>
</evidence>
<dbReference type="AlphaFoldDB" id="A0A420I6F2"/>
<evidence type="ECO:0000256" key="8">
    <source>
        <dbReference type="ARBA" id="ARBA00022946"/>
    </source>
</evidence>
<feature type="region of interest" description="Disordered" evidence="15">
    <location>
        <begin position="37"/>
        <end position="157"/>
    </location>
</feature>
<keyword evidence="12" id="KW-0472">Membrane</keyword>
<keyword evidence="4 14" id="KW-0813">Transport</keyword>
<comment type="caution">
    <text evidence="17">The sequence shown here is derived from an EMBL/GenBank/DDBJ whole genome shotgun (WGS) entry which is preliminary data.</text>
</comment>
<keyword evidence="6" id="KW-0999">Mitochondrion inner membrane</keyword>
<evidence type="ECO:0000256" key="13">
    <source>
        <dbReference type="ARBA" id="ARBA00059797"/>
    </source>
</evidence>
<protein>
    <recommendedName>
        <fullName evidence="3 14">Mitochondrial import inner membrane translocase subunit TIM50</fullName>
    </recommendedName>
</protein>
<feature type="compositionally biased region" description="Basic and acidic residues" evidence="15">
    <location>
        <begin position="106"/>
        <end position="121"/>
    </location>
</feature>
<evidence type="ECO:0000256" key="11">
    <source>
        <dbReference type="ARBA" id="ARBA00023128"/>
    </source>
</evidence>
<evidence type="ECO:0000256" key="2">
    <source>
        <dbReference type="ARBA" id="ARBA00006344"/>
    </source>
</evidence>
<keyword evidence="9" id="KW-1133">Transmembrane helix</keyword>
<comment type="subunit">
    <text evidence="14">Component of the TIM23 complex.</text>
</comment>
<dbReference type="InterPro" id="IPR023214">
    <property type="entry name" value="HAD_sf"/>
</dbReference>
<comment type="function">
    <text evidence="13">Essential component of the TIM23 complex, a complex that mediates the translocation of transit peptide-containing proteins across the mitochondrial inner membrane. Required to direct preproteins in transit and direct them to the channel protein TIM23, and possibly facilitates transfer of the translocating proteins from the TOM complex to the TIM23 complex.</text>
</comment>
<gene>
    <name evidence="17" type="ORF">GcC1_124017</name>
</gene>
<dbReference type="Gene3D" id="3.40.50.1000">
    <property type="entry name" value="HAD superfamily/HAD-like"/>
    <property type="match status" value="1"/>
</dbReference>
<dbReference type="Pfam" id="PF03031">
    <property type="entry name" value="NIF"/>
    <property type="match status" value="1"/>
</dbReference>
<dbReference type="PANTHER" id="PTHR12210">
    <property type="entry name" value="DULLARD PROTEIN PHOSPHATASE"/>
    <property type="match status" value="1"/>
</dbReference>
<dbReference type="GO" id="GO:0005744">
    <property type="term" value="C:TIM23 mitochondrial import inner membrane translocase complex"/>
    <property type="evidence" value="ECO:0007669"/>
    <property type="project" value="UniProtKB-UniRule"/>
</dbReference>
<dbReference type="SUPFAM" id="SSF56784">
    <property type="entry name" value="HAD-like"/>
    <property type="match status" value="1"/>
</dbReference>
<keyword evidence="10 14" id="KW-0811">Translocation</keyword>
<evidence type="ECO:0000256" key="3">
    <source>
        <dbReference type="ARBA" id="ARBA00020799"/>
    </source>
</evidence>
<dbReference type="GO" id="GO:0015031">
    <property type="term" value="P:protein transport"/>
    <property type="evidence" value="ECO:0007669"/>
    <property type="project" value="UniProtKB-KW"/>
</dbReference>
<dbReference type="EMBL" id="MCBR01012406">
    <property type="protein sequence ID" value="RKF65251.1"/>
    <property type="molecule type" value="Genomic_DNA"/>
</dbReference>
<keyword evidence="7 14" id="KW-0653">Protein transport</keyword>
<dbReference type="FunFam" id="3.40.50.1000:FF:000019">
    <property type="entry name" value="Mitochondrial import inner membrane translocase subunit TIM50"/>
    <property type="match status" value="1"/>
</dbReference>
<dbReference type="InterPro" id="IPR036412">
    <property type="entry name" value="HAD-like_sf"/>
</dbReference>
<organism evidence="17 18">
    <name type="scientific">Golovinomyces cichoracearum</name>
    <dbReference type="NCBI Taxonomy" id="62708"/>
    <lineage>
        <taxon>Eukaryota</taxon>
        <taxon>Fungi</taxon>
        <taxon>Dikarya</taxon>
        <taxon>Ascomycota</taxon>
        <taxon>Pezizomycotina</taxon>
        <taxon>Leotiomycetes</taxon>
        <taxon>Erysiphales</taxon>
        <taxon>Erysiphaceae</taxon>
        <taxon>Golovinomyces</taxon>
    </lineage>
</organism>
<comment type="similarity">
    <text evidence="2 14">Belongs to the TIM50 family.</text>
</comment>
<evidence type="ECO:0000256" key="15">
    <source>
        <dbReference type="SAM" id="MobiDB-lite"/>
    </source>
</evidence>
<keyword evidence="5" id="KW-0812">Transmembrane</keyword>
<keyword evidence="8 14" id="KW-0809">Transit peptide</keyword>
<reference evidence="17 18" key="1">
    <citation type="journal article" date="2018" name="BMC Genomics">
        <title>Comparative genome analyses reveal sequence features reflecting distinct modes of host-adaptation between dicot and monocot powdery mildew.</title>
        <authorList>
            <person name="Wu Y."/>
            <person name="Ma X."/>
            <person name="Pan Z."/>
            <person name="Kale S.D."/>
            <person name="Song Y."/>
            <person name="King H."/>
            <person name="Zhang Q."/>
            <person name="Presley C."/>
            <person name="Deng X."/>
            <person name="Wei C.I."/>
            <person name="Xiao S."/>
        </authorList>
    </citation>
    <scope>NUCLEOTIDE SEQUENCE [LARGE SCALE GENOMIC DNA]</scope>
    <source>
        <strain evidence="17">UCSC1</strain>
    </source>
</reference>
<evidence type="ECO:0000256" key="12">
    <source>
        <dbReference type="ARBA" id="ARBA00023136"/>
    </source>
</evidence>
<evidence type="ECO:0000256" key="14">
    <source>
        <dbReference type="RuleBase" id="RU365079"/>
    </source>
</evidence>
<evidence type="ECO:0000256" key="6">
    <source>
        <dbReference type="ARBA" id="ARBA00022792"/>
    </source>
</evidence>
<name>A0A420I6F2_9PEZI</name>
<proteinExistence type="inferred from homology"/>
<evidence type="ECO:0000256" key="9">
    <source>
        <dbReference type="ARBA" id="ARBA00022989"/>
    </source>
</evidence>
<evidence type="ECO:0000256" key="1">
    <source>
        <dbReference type="ARBA" id="ARBA00004434"/>
    </source>
</evidence>
<accession>A0A420I6F2</accession>
<feature type="compositionally biased region" description="Polar residues" evidence="15">
    <location>
        <begin position="122"/>
        <end position="147"/>
    </location>
</feature>
<dbReference type="SMART" id="SM00577">
    <property type="entry name" value="CPDc"/>
    <property type="match status" value="1"/>
</dbReference>
<evidence type="ECO:0000256" key="5">
    <source>
        <dbReference type="ARBA" id="ARBA00022692"/>
    </source>
</evidence>
<dbReference type="CDD" id="cd07521">
    <property type="entry name" value="HAD_FCP1-like"/>
    <property type="match status" value="1"/>
</dbReference>
<dbReference type="InterPro" id="IPR004274">
    <property type="entry name" value="FCP1_dom"/>
</dbReference>
<dbReference type="InterPro" id="IPR050365">
    <property type="entry name" value="TIM50"/>
</dbReference>
<dbReference type="Proteomes" id="UP000285405">
    <property type="component" value="Unassembled WGS sequence"/>
</dbReference>
<keyword evidence="11 14" id="KW-0496">Mitochondrion</keyword>
<feature type="compositionally biased region" description="Polar residues" evidence="15">
    <location>
        <begin position="57"/>
        <end position="99"/>
    </location>
</feature>
<dbReference type="PROSITE" id="PS50969">
    <property type="entry name" value="FCP1"/>
    <property type="match status" value="1"/>
</dbReference>
<sequence>MLSRSIIRSTLTPGIVGSRSNLVCLRLSSSRVWSRLVTSGNGPDGTQKISSPPPRSFGSTPTDAQENTFKAKTSPNIDQTHGNLSKSFFTNPAANNSEVKQPPLESVHERNLGNTEKKPNELHTNANATHNPASPNLSTSEPQTEESQFVKHQLPDLTQGIPSTLEYEATGKYPQSDLNLLHVKESFESSGARGRSSLPSSAYVSSLERKRLQVANYVYGTFILMSLLGTLYLGRNWETEEEEKGHKKAPSGWSLSLFWKRAKARVRDELDYYQAPAFEKLLPDEDPMFKRPYTLVLSLEELLICSEWSREHGWRLAKRPGVDYFLRYLSQYFELVVFTTQPYHLAEPIIRKFDPYHIIMWPLFREATKYENGKYLKDISYLNRDLAKVIVIDTEKSHVSRQPENAIILEPWRGDPNDKELVSLIPFLEYIHTMAYPDVRKAIKSFEGKHIPTEFARREAIARKKFLEQLEEEKKRKPRRSGLGLLGDALGIKHQSMMMDPNEQTPSEAFAQGKMLQDQARERGQRNYELLEKEIRENGEEWLKQESALEEKSKEESLEAMKTSLTGWFKTGPESNNKK</sequence>
<evidence type="ECO:0000313" key="18">
    <source>
        <dbReference type="Proteomes" id="UP000285405"/>
    </source>
</evidence>
<evidence type="ECO:0000259" key="16">
    <source>
        <dbReference type="PROSITE" id="PS50969"/>
    </source>
</evidence>
<feature type="domain" description="FCP1 homology" evidence="16">
    <location>
        <begin position="288"/>
        <end position="431"/>
    </location>
</feature>
<evidence type="ECO:0000256" key="7">
    <source>
        <dbReference type="ARBA" id="ARBA00022927"/>
    </source>
</evidence>